<dbReference type="PATRIC" id="fig|1675527.3.peg.2428"/>
<reference evidence="4 5" key="1">
    <citation type="submission" date="2015-06" db="EMBL/GenBank/DDBJ databases">
        <title>Draft genome sequence of an Alphaproteobacteria species associated to the Mediterranean sponge Oscarella lobularis.</title>
        <authorList>
            <person name="Jourda C."/>
            <person name="Santini S."/>
            <person name="Claverie J.-M."/>
        </authorList>
    </citation>
    <scope>NUCLEOTIDE SEQUENCE [LARGE SCALE GENOMIC DNA]</scope>
    <source>
        <strain evidence="4">IGS</strain>
    </source>
</reference>
<evidence type="ECO:0000259" key="3">
    <source>
        <dbReference type="Pfam" id="PF08125"/>
    </source>
</evidence>
<feature type="domain" description="Mannitol dehydrogenase C-terminal" evidence="3">
    <location>
        <begin position="280"/>
        <end position="436"/>
    </location>
</feature>
<dbReference type="GO" id="GO:0008866">
    <property type="term" value="F:fructuronate reductase activity"/>
    <property type="evidence" value="ECO:0007669"/>
    <property type="project" value="UniProtKB-EC"/>
</dbReference>
<dbReference type="RefSeq" id="WP_049643087.1">
    <property type="nucleotide sequence ID" value="NZ_LFTY01000002.1"/>
</dbReference>
<proteinExistence type="predicted"/>
<gene>
    <name evidence="4" type="ORF">AIOL_002314</name>
</gene>
<dbReference type="InterPro" id="IPR000669">
    <property type="entry name" value="Mannitol_DH"/>
</dbReference>
<dbReference type="OrthoDB" id="271711at2"/>
<keyword evidence="5" id="KW-1185">Reference proteome</keyword>
<dbReference type="PANTHER" id="PTHR43362:SF1">
    <property type="entry name" value="MANNITOL DEHYDROGENASE 2-RELATED"/>
    <property type="match status" value="1"/>
</dbReference>
<keyword evidence="1 4" id="KW-0560">Oxidoreductase</keyword>
<dbReference type="InterPro" id="IPR008927">
    <property type="entry name" value="6-PGluconate_DH-like_C_sf"/>
</dbReference>
<dbReference type="Gene3D" id="1.10.1040.10">
    <property type="entry name" value="N-(1-d-carboxylethyl)-l-norvaline Dehydrogenase, domain 2"/>
    <property type="match status" value="1"/>
</dbReference>
<dbReference type="PANTHER" id="PTHR43362">
    <property type="entry name" value="MANNITOL DEHYDROGENASE DSF1-RELATED"/>
    <property type="match status" value="1"/>
</dbReference>
<dbReference type="Gene3D" id="3.40.50.720">
    <property type="entry name" value="NAD(P)-binding Rossmann-like Domain"/>
    <property type="match status" value="1"/>
</dbReference>
<dbReference type="SUPFAM" id="SSF51735">
    <property type="entry name" value="NAD(P)-binding Rossmann-fold domains"/>
    <property type="match status" value="1"/>
</dbReference>
<evidence type="ECO:0000259" key="2">
    <source>
        <dbReference type="Pfam" id="PF01232"/>
    </source>
</evidence>
<accession>A0A0J9E3F2</accession>
<dbReference type="InterPro" id="IPR036291">
    <property type="entry name" value="NAD(P)-bd_dom_sf"/>
</dbReference>
<dbReference type="Pfam" id="PF08125">
    <property type="entry name" value="Mannitol_dh_C"/>
    <property type="match status" value="1"/>
</dbReference>
<dbReference type="InterPro" id="IPR013118">
    <property type="entry name" value="Mannitol_DH_C"/>
</dbReference>
<comment type="caution">
    <text evidence="4">The sequence shown here is derived from an EMBL/GenBank/DDBJ whole genome shotgun (WGS) entry which is preliminary data.</text>
</comment>
<evidence type="ECO:0000313" key="4">
    <source>
        <dbReference type="EMBL" id="KMW57351.1"/>
    </source>
</evidence>
<dbReference type="Pfam" id="PF01232">
    <property type="entry name" value="Mannitol_dh"/>
    <property type="match status" value="1"/>
</dbReference>
<feature type="domain" description="Mannitol dehydrogenase N-terminal" evidence="2">
    <location>
        <begin position="22"/>
        <end position="270"/>
    </location>
</feature>
<name>A0A0J9E3F2_9RHOB</name>
<sequence>MNLQTQPRLDASTYDRDAAKIGIVHLGYGAFHRAHMAVYLDAYMQASGDLDWGIAAVNLRGGDSAGFVAAREARDGYLLKTTSPEDQLRYQLIRPHVAFEDWAKTPARAEELAARESVHIISMTVTESGYFLDTNGDLDREDPTIAAEIAGGAPASVYGYLTRALTLRAAVTGMPVTILCCDNIRENGRILERSFLTYLAALGRDDLAEWVRENATFPCSMVDRITPRTSETLIAEVTAAYPGRALAPIHGESFIQWVVEDRFAGPRPDLAQVGVQVVADVHPYEEAKIRILNGGHTGLCYLGALAGHQTFDQAMLDPALRAHFDAYETENVLPGLALELPFDRHAYLAEIAARFGNRAIADDLARICMDGWTKMQVFIRPTLEGCLAQGISPTRGYDCVASWYVYARRIAAGAMPIPYTEPFWDTLAPLLAPGQEEAMARSGALWADLPETYPEFAPGILTAINEMEETWPA</sequence>
<dbReference type="InterPro" id="IPR013328">
    <property type="entry name" value="6PGD_dom2"/>
</dbReference>
<organism evidence="4 5">
    <name type="scientific">Candidatus Rhodobacter oscarellae</name>
    <dbReference type="NCBI Taxonomy" id="1675527"/>
    <lineage>
        <taxon>Bacteria</taxon>
        <taxon>Pseudomonadati</taxon>
        <taxon>Pseudomonadota</taxon>
        <taxon>Alphaproteobacteria</taxon>
        <taxon>Rhodobacterales</taxon>
        <taxon>Rhodobacter group</taxon>
        <taxon>Rhodobacter</taxon>
    </lineage>
</organism>
<dbReference type="PRINTS" id="PR00084">
    <property type="entry name" value="MTLDHDRGNASE"/>
</dbReference>
<protein>
    <submittedName>
        <fullName evidence="4">Mannitol dehydrogenase family protein</fullName>
        <ecNumber evidence="4">1.1.1.57</ecNumber>
    </submittedName>
</protein>
<evidence type="ECO:0000256" key="1">
    <source>
        <dbReference type="ARBA" id="ARBA00023002"/>
    </source>
</evidence>
<dbReference type="SUPFAM" id="SSF48179">
    <property type="entry name" value="6-phosphogluconate dehydrogenase C-terminal domain-like"/>
    <property type="match status" value="1"/>
</dbReference>
<evidence type="ECO:0000313" key="5">
    <source>
        <dbReference type="Proteomes" id="UP000037178"/>
    </source>
</evidence>
<dbReference type="EMBL" id="LFTY01000002">
    <property type="protein sequence ID" value="KMW57351.1"/>
    <property type="molecule type" value="Genomic_DNA"/>
</dbReference>
<dbReference type="EC" id="1.1.1.57" evidence="4"/>
<dbReference type="STRING" id="1675527.AIOL_002314"/>
<dbReference type="InterPro" id="IPR050988">
    <property type="entry name" value="Mannitol_DH/Oxidoreductase"/>
</dbReference>
<dbReference type="Proteomes" id="UP000037178">
    <property type="component" value="Unassembled WGS sequence"/>
</dbReference>
<dbReference type="InterPro" id="IPR013131">
    <property type="entry name" value="Mannitol_DH_N"/>
</dbReference>
<dbReference type="AlphaFoldDB" id="A0A0J9E3F2"/>